<evidence type="ECO:0000256" key="3">
    <source>
        <dbReference type="ARBA" id="ARBA00022692"/>
    </source>
</evidence>
<evidence type="ECO:0000256" key="4">
    <source>
        <dbReference type="ARBA" id="ARBA00022989"/>
    </source>
</evidence>
<evidence type="ECO:0000256" key="2">
    <source>
        <dbReference type="ARBA" id="ARBA00022475"/>
    </source>
</evidence>
<evidence type="ECO:0000256" key="1">
    <source>
        <dbReference type="ARBA" id="ARBA00004651"/>
    </source>
</evidence>
<keyword evidence="4 7" id="KW-1133">Transmembrane helix</keyword>
<dbReference type="EMBL" id="SJPU01000001">
    <property type="protein sequence ID" value="TWU19335.1"/>
    <property type="molecule type" value="Genomic_DNA"/>
</dbReference>
<organism evidence="8 9">
    <name type="scientific">Allorhodopirellula heiligendammensis</name>
    <dbReference type="NCBI Taxonomy" id="2714739"/>
    <lineage>
        <taxon>Bacteria</taxon>
        <taxon>Pseudomonadati</taxon>
        <taxon>Planctomycetota</taxon>
        <taxon>Planctomycetia</taxon>
        <taxon>Pirellulales</taxon>
        <taxon>Pirellulaceae</taxon>
        <taxon>Allorhodopirellula</taxon>
    </lineage>
</organism>
<evidence type="ECO:0000256" key="5">
    <source>
        <dbReference type="ARBA" id="ARBA00023136"/>
    </source>
</evidence>
<evidence type="ECO:0000313" key="9">
    <source>
        <dbReference type="Proteomes" id="UP000319908"/>
    </source>
</evidence>
<dbReference type="OrthoDB" id="9808671at2"/>
<accession>A0A5C6C5F4</accession>
<dbReference type="PANTHER" id="PTHR30213">
    <property type="entry name" value="INNER MEMBRANE PROTEIN YHJD"/>
    <property type="match status" value="1"/>
</dbReference>
<keyword evidence="3 7" id="KW-0812">Transmembrane</keyword>
<dbReference type="Proteomes" id="UP000319908">
    <property type="component" value="Unassembled WGS sequence"/>
</dbReference>
<keyword evidence="2" id="KW-1003">Cell membrane</keyword>
<dbReference type="NCBIfam" id="TIGR00765">
    <property type="entry name" value="yihY_not_rbn"/>
    <property type="match status" value="1"/>
</dbReference>
<sequence length="522" mass="57922">MPKWLNYLSDAIRQPREELSRRQHQLRYGWDVTVYCGRQLARHRAEGMAAELTYRTIFSLIPVVVLALVMFRVVGGLDDVQATVENQLYSFFGVPEIPTEYLQEQVEEVKQESEQKSKDEIAKVLADEDGDDPPTPLVTHPPLETPADSAEGIVPDFSGRANPEEKVDEALVEAVAKKAGDAATAMEARASIRRTLHQVTSQIASLNFASIGVAGLVLFLYAAVALADSTEYLFNIIYEAPSQRPIHLRLAIHWSIITLGSGLLAFSLYLSGEFVDWFGAMGVGSSPTWLLRHLLSFIASWVLLFLLYSMMPNTHVSLRAAAIGSAVGAVLWEVAKFGFQIYVSKAVPYSALYGSLGLIPLFLFWIYVTWLIVLFGLVLTYTTQTMRGRRLRRNFIEPDAIPAGDPDWMLPIMTEVAMAFDRGDVIGRQELADQLGLSSRVVHDLENQLISGGCLRRVPGDDQDDHLTLGRPAEKILIADILRLAHQSRPMSAHPAWKALVNLKLAERNAAGDQTLADVINR</sequence>
<keyword evidence="5 7" id="KW-0472">Membrane</keyword>
<feature type="transmembrane region" description="Helical" evidence="7">
    <location>
        <begin position="203"/>
        <end position="227"/>
    </location>
</feature>
<comment type="caution">
    <text evidence="8">The sequence shown here is derived from an EMBL/GenBank/DDBJ whole genome shotgun (WGS) entry which is preliminary data.</text>
</comment>
<dbReference type="InterPro" id="IPR017039">
    <property type="entry name" value="Virul_fac_BrkB"/>
</dbReference>
<feature type="transmembrane region" description="Helical" evidence="7">
    <location>
        <begin position="248"/>
        <end position="270"/>
    </location>
</feature>
<dbReference type="Pfam" id="PF03631">
    <property type="entry name" value="Virul_fac_BrkB"/>
    <property type="match status" value="1"/>
</dbReference>
<protein>
    <submittedName>
        <fullName evidence="8">Uncharacterized protein</fullName>
    </submittedName>
</protein>
<feature type="transmembrane region" description="Helical" evidence="7">
    <location>
        <begin position="290"/>
        <end position="308"/>
    </location>
</feature>
<proteinExistence type="predicted"/>
<feature type="transmembrane region" description="Helical" evidence="7">
    <location>
        <begin position="52"/>
        <end position="71"/>
    </location>
</feature>
<feature type="region of interest" description="Disordered" evidence="6">
    <location>
        <begin position="126"/>
        <end position="161"/>
    </location>
</feature>
<dbReference type="RefSeq" id="WP_146406176.1">
    <property type="nucleotide sequence ID" value="NZ_SJPU01000001.1"/>
</dbReference>
<name>A0A5C6C5F4_9BACT</name>
<gene>
    <name evidence="8" type="ORF">Poly21_15070</name>
</gene>
<evidence type="ECO:0000313" key="8">
    <source>
        <dbReference type="EMBL" id="TWU19335.1"/>
    </source>
</evidence>
<reference evidence="8 9" key="1">
    <citation type="journal article" date="2020" name="Antonie Van Leeuwenhoek">
        <title>Rhodopirellula heiligendammensis sp. nov., Rhodopirellula pilleata sp. nov., and Rhodopirellula solitaria sp. nov. isolated from natural or artificial marine surfaces in Northern Germany and California, USA, and emended description of the genus Rhodopirellula.</title>
        <authorList>
            <person name="Kallscheuer N."/>
            <person name="Wiegand S."/>
            <person name="Jogler M."/>
            <person name="Boedeker C."/>
            <person name="Peeters S.H."/>
            <person name="Rast P."/>
            <person name="Heuer A."/>
            <person name="Jetten M.S.M."/>
            <person name="Rohde M."/>
            <person name="Jogler C."/>
        </authorList>
    </citation>
    <scope>NUCLEOTIDE SEQUENCE [LARGE SCALE GENOMIC DNA]</scope>
    <source>
        <strain evidence="8 9">Poly21</strain>
    </source>
</reference>
<dbReference type="PANTHER" id="PTHR30213:SF0">
    <property type="entry name" value="UPF0761 MEMBRANE PROTEIN YIHY"/>
    <property type="match status" value="1"/>
</dbReference>
<feature type="transmembrane region" description="Helical" evidence="7">
    <location>
        <begin position="362"/>
        <end position="383"/>
    </location>
</feature>
<evidence type="ECO:0000256" key="7">
    <source>
        <dbReference type="SAM" id="Phobius"/>
    </source>
</evidence>
<dbReference type="GO" id="GO:0005886">
    <property type="term" value="C:plasma membrane"/>
    <property type="evidence" value="ECO:0007669"/>
    <property type="project" value="UniProtKB-SubCell"/>
</dbReference>
<dbReference type="AlphaFoldDB" id="A0A5C6C5F4"/>
<feature type="transmembrane region" description="Helical" evidence="7">
    <location>
        <begin position="320"/>
        <end position="342"/>
    </location>
</feature>
<comment type="subcellular location">
    <subcellularLocation>
        <location evidence="1">Cell membrane</location>
        <topology evidence="1">Multi-pass membrane protein</topology>
    </subcellularLocation>
</comment>
<keyword evidence="9" id="KW-1185">Reference proteome</keyword>
<evidence type="ECO:0000256" key="6">
    <source>
        <dbReference type="SAM" id="MobiDB-lite"/>
    </source>
</evidence>